<feature type="region of interest" description="Disordered" evidence="1">
    <location>
        <begin position="16"/>
        <end position="44"/>
    </location>
</feature>
<dbReference type="EMBL" id="JALLPJ020000234">
    <property type="protein sequence ID" value="KAL3797934.1"/>
    <property type="molecule type" value="Genomic_DNA"/>
</dbReference>
<reference evidence="3 4" key="1">
    <citation type="submission" date="2024-10" db="EMBL/GenBank/DDBJ databases">
        <title>Updated reference genomes for cyclostephanoid diatoms.</title>
        <authorList>
            <person name="Roberts W.R."/>
            <person name="Alverson A.J."/>
        </authorList>
    </citation>
    <scope>NUCLEOTIDE SEQUENCE [LARGE SCALE GENOMIC DNA]</scope>
    <source>
        <strain evidence="3 4">AJA010-31</strain>
    </source>
</reference>
<keyword evidence="4" id="KW-1185">Reference proteome</keyword>
<feature type="compositionally biased region" description="Basic and acidic residues" evidence="1">
    <location>
        <begin position="761"/>
        <end position="770"/>
    </location>
</feature>
<feature type="domain" description="RSE1/DDB1/CPSF1 C-terminal" evidence="2">
    <location>
        <begin position="1603"/>
        <end position="1766"/>
    </location>
</feature>
<sequence length="1766" mass="189047">MSSSHKVGIPATMQAKIDGLASDPPLTQPAAASAKPAAATAASRPVHPAVLTAFGPGKGGGCSEFSVWAYLTRPRPSRSSRSGVSKSGSSKSESGEKDGDGYDNDDGDAPMPNLVTAHSNSLRVYTLLPHGGTLALTAVYDNLAGTICSLDVVPFGTGGGDLCCCGHRQRERVSVEEEEEDYYLEDDNGDRCNCSYDGLLIGFAGYPRLSLVYPSTPMVGGGYWSSSNEANKADNDTLGEIVDTSTIMTEEDDTKKSFHYGVGQGGVLLASSIIDLTSALVDKSMGGTSFLEQDVIVSVSTSSTVANGVDDTIIQRRKNSNVNDDPSVSVVLGGGVAIASFSLPKASRPGNSSSCWWRIASEPYILPLFYLASKIRSDFGGNNLSSSTTAAPIVVKGNKSNPSTSLVGHTGSIGHGFGDVVDIAFLSGYTEPTLLILHSNPKRGGGRQWIGRMGRTEEIPVLTTTDGENKFVHEDDMDTTDNESPPEMMSTGTKFGLTLTAVSLAIHQHRSVVLWSLPDAIPADAWKLVPHPSNGVIVMGVNTVVYVGMGGKIQSALAVNGFAKVGCPVGLIPPSKSSSVSRSIHSVYIEANTTPLPLLALQLDGARVAFVSENVALVCLGNGSLHSLQLHSVSGARKFMSLSPCGHRVGGLGVASCLSVLATGFHAKSVERYLENNLTGANAARAKKEEDADSKEDNAPNIAARGMVFVGSRMGDCTLLAFAMNEPTPLVVTDVDALENGNGKRKLEAVDPDKTSSMSEHAQKQLKTDDSETAEILETDGGEQTLSKEDILRLEEEELYRDYTGDVDILAPSIVSPSRTDSDGEKDDGTISMPTDRKSVQSLTTFRSITALDSLTGLGPLGPGCYGPVATFPHSTGQDDAAPLTPSDSALFTNTFASSARHMIMPCGFGDSGGLAILTTPGRDTVGGTILCEADLLGMQGTIFSLPQSNLVLLAKSDGVGALVLRGVLRPHEQGSSQPIEEFEEVDVNMLSGELASGEDTMDVDSAPSLHNAEDIIGKMTLYAVSEFGQNSPFSVFFVKSPQESDNAPYSIVIMKAESSEDKKDDFNECAKLSVVHVYQIASNALIGDSRTLSSITPMTSELSKDGLVSSVSFGCVWSCGHSSLFNISGTEQARFEVSESLFVGDLEENEVEFFQSNKIVAMDLVSLPSHIFTCDTANAIPSTAPVSESFSFPPDRLSMHGSWISHADGSSSGSSSNETLIVICRRSGSLELYRMKDAIKFAQIENLFNSNTNVSPLWKAAGCSHGVPVLGQVEKSRARKPDGHQVEAAEIRIFVSGPSLNDYLSDSAAGKDAWMLRSLCILVDTSLGDLHLYSGSKTKSNGNRLEFSRVPLSCVSRPSEEAGRHLVKLRRKGIVPDTKQSGFSPNRLHRFFGISLQDGLFAATSRPMWFVSERGAPAVVSHKSRHVSAAGARQVPVSGFCSAMPAVFQNANNGFMTLHERIGRVGSQRLTLFNGLWDVFAPRGLLPGGGYCIHKHPLGVTVRQIEFIDDASISSPSRPIYAMLISREVESKQVELNDDSITPEERQRIKAEKEAAQVRKQVEADLGGFDIEQEWVEEIEREECYEIDRTLGLAPPMAAHKFELWLVDASSEWAVMDKYELDDDEHGTALKVLYLTDVVEEDSDEIPQKSLFIAVGSSVIEYDGEDLASKGKLMLFQAKQVKTKAANNPPLELVKRSEKEIAIGPVTYLASLQSEDICRVVVGAGAEVTVEQWGSHKLTQVGFYHAHMQVLQITLFKTFFLLADA</sequence>
<dbReference type="Proteomes" id="UP001530400">
    <property type="component" value="Unassembled WGS sequence"/>
</dbReference>
<dbReference type="InterPro" id="IPR004871">
    <property type="entry name" value="RSE1/DDB1/CPSF1_C"/>
</dbReference>
<evidence type="ECO:0000313" key="4">
    <source>
        <dbReference type="Proteomes" id="UP001530400"/>
    </source>
</evidence>
<dbReference type="InterPro" id="IPR015943">
    <property type="entry name" value="WD40/YVTN_repeat-like_dom_sf"/>
</dbReference>
<feature type="compositionally biased region" description="Low complexity" evidence="1">
    <location>
        <begin position="29"/>
        <end position="44"/>
    </location>
</feature>
<accession>A0ABD3QC59</accession>
<dbReference type="PANTHER" id="PTHR10644">
    <property type="entry name" value="DNA REPAIR/RNA PROCESSING CPSF FAMILY"/>
    <property type="match status" value="1"/>
</dbReference>
<evidence type="ECO:0000256" key="1">
    <source>
        <dbReference type="SAM" id="MobiDB-lite"/>
    </source>
</evidence>
<evidence type="ECO:0000313" key="3">
    <source>
        <dbReference type="EMBL" id="KAL3797934.1"/>
    </source>
</evidence>
<name>A0ABD3QC59_9STRA</name>
<feature type="compositionally biased region" description="Low complexity" evidence="1">
    <location>
        <begin position="77"/>
        <end position="92"/>
    </location>
</feature>
<feature type="compositionally biased region" description="Basic and acidic residues" evidence="1">
    <location>
        <begin position="745"/>
        <end position="754"/>
    </location>
</feature>
<feature type="region of interest" description="Disordered" evidence="1">
    <location>
        <begin position="814"/>
        <end position="835"/>
    </location>
</feature>
<evidence type="ECO:0000259" key="2">
    <source>
        <dbReference type="Pfam" id="PF03178"/>
    </source>
</evidence>
<feature type="region of interest" description="Disordered" evidence="1">
    <location>
        <begin position="75"/>
        <end position="115"/>
    </location>
</feature>
<comment type="caution">
    <text evidence="3">The sequence shown here is derived from an EMBL/GenBank/DDBJ whole genome shotgun (WGS) entry which is preliminary data.</text>
</comment>
<feature type="region of interest" description="Disordered" evidence="1">
    <location>
        <begin position="743"/>
        <end position="771"/>
    </location>
</feature>
<proteinExistence type="predicted"/>
<protein>
    <recommendedName>
        <fullName evidence="2">RSE1/DDB1/CPSF1 C-terminal domain-containing protein</fullName>
    </recommendedName>
</protein>
<dbReference type="Pfam" id="PF03178">
    <property type="entry name" value="CPSF_A"/>
    <property type="match status" value="1"/>
</dbReference>
<organism evidence="3 4">
    <name type="scientific">Cyclotella atomus</name>
    <dbReference type="NCBI Taxonomy" id="382360"/>
    <lineage>
        <taxon>Eukaryota</taxon>
        <taxon>Sar</taxon>
        <taxon>Stramenopiles</taxon>
        <taxon>Ochrophyta</taxon>
        <taxon>Bacillariophyta</taxon>
        <taxon>Coscinodiscophyceae</taxon>
        <taxon>Thalassiosirophycidae</taxon>
        <taxon>Stephanodiscales</taxon>
        <taxon>Stephanodiscaceae</taxon>
        <taxon>Cyclotella</taxon>
    </lineage>
</organism>
<dbReference type="InterPro" id="IPR050358">
    <property type="entry name" value="RSE1/DDB1/CFT1"/>
</dbReference>
<dbReference type="Gene3D" id="2.130.10.10">
    <property type="entry name" value="YVTN repeat-like/Quinoprotein amine dehydrogenase"/>
    <property type="match status" value="2"/>
</dbReference>
<gene>
    <name evidence="3" type="ORF">ACHAWO_001415</name>
</gene>
<feature type="compositionally biased region" description="Basic and acidic residues" evidence="1">
    <location>
        <begin position="820"/>
        <end position="835"/>
    </location>
</feature>